<dbReference type="Proteomes" id="UP000555411">
    <property type="component" value="Unassembled WGS sequence"/>
</dbReference>
<reference evidence="3 4" key="1">
    <citation type="journal article" date="2017" name="Int. J. Syst. Evol. Microbiol.">
        <title>Gemmobacter straminiformis sp. nov., isolated from an artificial fountain.</title>
        <authorList>
            <person name="Kang J.Y."/>
            <person name="Kim M.J."/>
            <person name="Chun J."/>
            <person name="Son K.P."/>
            <person name="Jahng K.Y."/>
        </authorList>
    </citation>
    <scope>NUCLEOTIDE SEQUENCE [LARGE SCALE GENOMIC DNA]</scope>
    <source>
        <strain evidence="3 4">CAM-8</strain>
    </source>
</reference>
<organism evidence="3 4">
    <name type="scientific">Paragemmobacter straminiformis</name>
    <dbReference type="NCBI Taxonomy" id="2045119"/>
    <lineage>
        <taxon>Bacteria</taxon>
        <taxon>Pseudomonadati</taxon>
        <taxon>Pseudomonadota</taxon>
        <taxon>Alphaproteobacteria</taxon>
        <taxon>Rhodobacterales</taxon>
        <taxon>Paracoccaceae</taxon>
        <taxon>Paragemmobacter</taxon>
    </lineage>
</organism>
<dbReference type="PANTHER" id="PTHR31157">
    <property type="entry name" value="SCP DOMAIN-CONTAINING PROTEIN"/>
    <property type="match status" value="1"/>
</dbReference>
<evidence type="ECO:0000259" key="2">
    <source>
        <dbReference type="Pfam" id="PF00188"/>
    </source>
</evidence>
<dbReference type="PANTHER" id="PTHR31157:SF1">
    <property type="entry name" value="SCP DOMAIN-CONTAINING PROTEIN"/>
    <property type="match status" value="1"/>
</dbReference>
<dbReference type="Pfam" id="PF00188">
    <property type="entry name" value="CAP"/>
    <property type="match status" value="1"/>
</dbReference>
<evidence type="ECO:0000256" key="1">
    <source>
        <dbReference type="SAM" id="SignalP"/>
    </source>
</evidence>
<dbReference type="AlphaFoldDB" id="A0A842I6C2"/>
<dbReference type="SUPFAM" id="SSF55797">
    <property type="entry name" value="PR-1-like"/>
    <property type="match status" value="1"/>
</dbReference>
<evidence type="ECO:0000313" key="4">
    <source>
        <dbReference type="Proteomes" id="UP000555411"/>
    </source>
</evidence>
<dbReference type="CDD" id="cd05379">
    <property type="entry name" value="CAP_bacterial"/>
    <property type="match status" value="1"/>
</dbReference>
<comment type="caution">
    <text evidence="3">The sequence shown here is derived from an EMBL/GenBank/DDBJ whole genome shotgun (WGS) entry which is preliminary data.</text>
</comment>
<name>A0A842I6C2_9RHOB</name>
<feature type="domain" description="SCP" evidence="2">
    <location>
        <begin position="39"/>
        <end position="152"/>
    </location>
</feature>
<keyword evidence="1" id="KW-0732">Signal</keyword>
<keyword evidence="4" id="KW-1185">Reference proteome</keyword>
<feature type="signal peptide" evidence="1">
    <location>
        <begin position="1"/>
        <end position="20"/>
    </location>
</feature>
<proteinExistence type="predicted"/>
<sequence length="156" mass="16468">MRRIALALALALCLPVPALAAPCETPANAASLRSEVVALANNQRKAKGLPPLSAHPALTGAAQDHTCDNAANMRMSHEGSDGSTLPARMKRAGYGFREIAENVAAGYFDAPSVMSGWMNSKGHRRNILGRSLQDVGIGVARGADGQLYWTMDLGRD</sequence>
<dbReference type="Gene3D" id="3.40.33.10">
    <property type="entry name" value="CAP"/>
    <property type="match status" value="1"/>
</dbReference>
<dbReference type="EMBL" id="JACLQD010000002">
    <property type="protein sequence ID" value="MBC2835165.1"/>
    <property type="molecule type" value="Genomic_DNA"/>
</dbReference>
<protein>
    <submittedName>
        <fullName evidence="3">CAP domain-containing protein</fullName>
    </submittedName>
</protein>
<accession>A0A842I6C2</accession>
<dbReference type="RefSeq" id="WP_185796791.1">
    <property type="nucleotide sequence ID" value="NZ_JACLQD010000002.1"/>
</dbReference>
<dbReference type="InterPro" id="IPR014044">
    <property type="entry name" value="CAP_dom"/>
</dbReference>
<dbReference type="InterPro" id="IPR035940">
    <property type="entry name" value="CAP_sf"/>
</dbReference>
<feature type="chain" id="PRO_5033021493" evidence="1">
    <location>
        <begin position="21"/>
        <end position="156"/>
    </location>
</feature>
<evidence type="ECO:0000313" key="3">
    <source>
        <dbReference type="EMBL" id="MBC2835165.1"/>
    </source>
</evidence>
<gene>
    <name evidence="3" type="ORF">H7F16_06570</name>
</gene>